<evidence type="ECO:0000256" key="1">
    <source>
        <dbReference type="ARBA" id="ARBA00006484"/>
    </source>
</evidence>
<gene>
    <name evidence="3" type="ORF">METZ01_LOCUS362111</name>
</gene>
<evidence type="ECO:0008006" key="4">
    <source>
        <dbReference type="Google" id="ProtNLM"/>
    </source>
</evidence>
<dbReference type="Gene3D" id="3.40.50.720">
    <property type="entry name" value="NAD(P)-binding Rossmann-like Domain"/>
    <property type="match status" value="1"/>
</dbReference>
<dbReference type="Pfam" id="PF00106">
    <property type="entry name" value="adh_short"/>
    <property type="match status" value="1"/>
</dbReference>
<comment type="similarity">
    <text evidence="1">Belongs to the short-chain dehydrogenases/reductases (SDR) family.</text>
</comment>
<evidence type="ECO:0000313" key="3">
    <source>
        <dbReference type="EMBL" id="SVD09257.1"/>
    </source>
</evidence>
<dbReference type="EMBL" id="UINC01129091">
    <property type="protein sequence ID" value="SVD09257.1"/>
    <property type="molecule type" value="Genomic_DNA"/>
</dbReference>
<dbReference type="InterPro" id="IPR051122">
    <property type="entry name" value="SDR_DHRS6-like"/>
</dbReference>
<proteinExistence type="inferred from homology"/>
<accession>A0A382SJ76</accession>
<dbReference type="SUPFAM" id="SSF51735">
    <property type="entry name" value="NAD(P)-binding Rossmann-fold domains"/>
    <property type="match status" value="1"/>
</dbReference>
<dbReference type="PANTHER" id="PTHR43477">
    <property type="entry name" value="DIHYDROANTICAPSIN 7-DEHYDROGENASE"/>
    <property type="match status" value="1"/>
</dbReference>
<protein>
    <recommendedName>
        <fullName evidence="4">NAD-dependent epimerase/dehydratase domain-containing protein</fullName>
    </recommendedName>
</protein>
<evidence type="ECO:0000256" key="2">
    <source>
        <dbReference type="ARBA" id="ARBA00023002"/>
    </source>
</evidence>
<feature type="non-terminal residue" evidence="3">
    <location>
        <position position="164"/>
    </location>
</feature>
<keyword evidence="2" id="KW-0560">Oxidoreductase</keyword>
<dbReference type="AlphaFoldDB" id="A0A382SJ76"/>
<dbReference type="InterPro" id="IPR002347">
    <property type="entry name" value="SDR_fam"/>
</dbReference>
<organism evidence="3">
    <name type="scientific">marine metagenome</name>
    <dbReference type="NCBI Taxonomy" id="408172"/>
    <lineage>
        <taxon>unclassified sequences</taxon>
        <taxon>metagenomes</taxon>
        <taxon>ecological metagenomes</taxon>
    </lineage>
</organism>
<name>A0A382SJ76_9ZZZZ</name>
<dbReference type="GO" id="GO:0016491">
    <property type="term" value="F:oxidoreductase activity"/>
    <property type="evidence" value="ECO:0007669"/>
    <property type="project" value="UniProtKB-KW"/>
</dbReference>
<dbReference type="InterPro" id="IPR036291">
    <property type="entry name" value="NAD(P)-bd_dom_sf"/>
</dbReference>
<reference evidence="3" key="1">
    <citation type="submission" date="2018-05" db="EMBL/GenBank/DDBJ databases">
        <authorList>
            <person name="Lanie J.A."/>
            <person name="Ng W.-L."/>
            <person name="Kazmierczak K.M."/>
            <person name="Andrzejewski T.M."/>
            <person name="Davidsen T.M."/>
            <person name="Wayne K.J."/>
            <person name="Tettelin H."/>
            <person name="Glass J.I."/>
            <person name="Rusch D."/>
            <person name="Podicherti R."/>
            <person name="Tsui H.-C.T."/>
            <person name="Winkler M.E."/>
        </authorList>
    </citation>
    <scope>NUCLEOTIDE SEQUENCE</scope>
</reference>
<dbReference type="PANTHER" id="PTHR43477:SF1">
    <property type="entry name" value="DIHYDROANTICAPSIN 7-DEHYDROGENASE"/>
    <property type="match status" value="1"/>
</dbReference>
<sequence length="164" mass="17838">MFDLTNKTILVAGGAGYLGSKLCEAILLHNGNVCIADIDQDKTNSLKNLLSTKFSNRNIFATTLDIKDENSILECVNKTHQHFDNINGLVNATYGATGKTLEELTSKEFNDANEINLTGSFILSRHVIAKMKDGGSVVMFASMYGIVSPKPNLYPDGINPNPIE</sequence>